<dbReference type="CDD" id="cd00082">
    <property type="entry name" value="HisKA"/>
    <property type="match status" value="1"/>
</dbReference>
<comment type="catalytic activity">
    <reaction evidence="1">
        <text>ATP + protein L-histidine = ADP + protein N-phospho-L-histidine.</text>
        <dbReference type="EC" id="2.7.13.3"/>
    </reaction>
</comment>
<dbReference type="SUPFAM" id="SSF55874">
    <property type="entry name" value="ATPase domain of HSP90 chaperone/DNA topoisomerase II/histidine kinase"/>
    <property type="match status" value="1"/>
</dbReference>
<evidence type="ECO:0000256" key="9">
    <source>
        <dbReference type="SAM" id="Phobius"/>
    </source>
</evidence>
<keyword evidence="7" id="KW-0067">ATP-binding</keyword>
<evidence type="ECO:0000256" key="3">
    <source>
        <dbReference type="ARBA" id="ARBA00022553"/>
    </source>
</evidence>
<keyword evidence="5" id="KW-0547">Nucleotide-binding</keyword>
<sequence length="540" mass="57946">MSTIKTRTAIAREKIGLARSARPAKVPFYVILRFACQSRYSRPAAGIIAAVVFLLDALTSLDIAIAVLYVLVVLLSLNFATQTGLVVIGSGCIGLTVLGFLISHGDGLPALEDSLGRCFVSVAAIGITTLLAVRVKAAIAVLAESEQRYRTIFLTTGVGILQLDFTQLKAAVDKLKTAGVRDIDHARSMDLESPIGEPNTIRLINANDTALKMFNAADIIALETMLPKLINADVDNAWKFLAAVWSGKSSYEAETIIDDAQGRQMAVLYNVAFPANRPALDMVLLSIMDVTGRREAENQLHAARAELAHVARVATLGELTVSIAHELNQPLAAVVANGGAGLRWLQRDVPDLEKIQLSMEGMIADAHRASEIIKNLRALSAKSPPKSTHVNLNEILDETVALVRREIDIHQVSLQFHLATDLPGVNGDRVQLQQVILNLVLNAIQAMTHAAGNTRKLLIETFAEERAALVKIHDNGPGLTPETRTKLFSPFYTTKPDGMGMGLSICRSIVNAHGGSISASSKPGAGTIFEFTIPLVQGTG</sequence>
<dbReference type="PANTHER" id="PTHR43065">
    <property type="entry name" value="SENSOR HISTIDINE KINASE"/>
    <property type="match status" value="1"/>
</dbReference>
<dbReference type="PROSITE" id="PS50109">
    <property type="entry name" value="HIS_KIN"/>
    <property type="match status" value="1"/>
</dbReference>
<comment type="caution">
    <text evidence="11">The sequence shown here is derived from an EMBL/GenBank/DDBJ whole genome shotgun (WGS) entry which is preliminary data.</text>
</comment>
<dbReference type="SUPFAM" id="SSF47384">
    <property type="entry name" value="Homodimeric domain of signal transducing histidine kinase"/>
    <property type="match status" value="1"/>
</dbReference>
<keyword evidence="12" id="KW-1185">Reference proteome</keyword>
<dbReference type="InterPro" id="IPR003594">
    <property type="entry name" value="HATPase_dom"/>
</dbReference>
<dbReference type="RefSeq" id="WP_106715336.1">
    <property type="nucleotide sequence ID" value="NZ_JACHXT010000004.1"/>
</dbReference>
<keyword evidence="9" id="KW-0812">Transmembrane</keyword>
<dbReference type="EC" id="2.7.13.3" evidence="2"/>
<dbReference type="SMART" id="SM00388">
    <property type="entry name" value="HisKA"/>
    <property type="match status" value="1"/>
</dbReference>
<accession>A0A2P7B0N8</accession>
<keyword evidence="11" id="KW-0723">Serine/threonine-protein kinase</keyword>
<keyword evidence="6 11" id="KW-0418">Kinase</keyword>
<dbReference type="SMART" id="SM00387">
    <property type="entry name" value="HATPase_c"/>
    <property type="match status" value="1"/>
</dbReference>
<dbReference type="InterPro" id="IPR003661">
    <property type="entry name" value="HisK_dim/P_dom"/>
</dbReference>
<organism evidence="11 12">
    <name type="scientific">Phyllobacterium endophyticum</name>
    <dbReference type="NCBI Taxonomy" id="1149773"/>
    <lineage>
        <taxon>Bacteria</taxon>
        <taxon>Pseudomonadati</taxon>
        <taxon>Pseudomonadota</taxon>
        <taxon>Alphaproteobacteria</taxon>
        <taxon>Hyphomicrobiales</taxon>
        <taxon>Phyllobacteriaceae</taxon>
        <taxon>Phyllobacterium</taxon>
    </lineage>
</organism>
<protein>
    <recommendedName>
        <fullName evidence="2">histidine kinase</fullName>
        <ecNumber evidence="2">2.7.13.3</ecNumber>
    </recommendedName>
</protein>
<evidence type="ECO:0000256" key="8">
    <source>
        <dbReference type="ARBA" id="ARBA00023012"/>
    </source>
</evidence>
<dbReference type="OrthoDB" id="9795133at2"/>
<evidence type="ECO:0000256" key="1">
    <source>
        <dbReference type="ARBA" id="ARBA00000085"/>
    </source>
</evidence>
<feature type="transmembrane region" description="Helical" evidence="9">
    <location>
        <begin position="47"/>
        <end position="77"/>
    </location>
</feature>
<dbReference type="GO" id="GO:0004674">
    <property type="term" value="F:protein serine/threonine kinase activity"/>
    <property type="evidence" value="ECO:0007669"/>
    <property type="project" value="UniProtKB-KW"/>
</dbReference>
<feature type="transmembrane region" description="Helical" evidence="9">
    <location>
        <begin position="114"/>
        <end position="133"/>
    </location>
</feature>
<dbReference type="InterPro" id="IPR036890">
    <property type="entry name" value="HATPase_C_sf"/>
</dbReference>
<dbReference type="GO" id="GO:0000155">
    <property type="term" value="F:phosphorelay sensor kinase activity"/>
    <property type="evidence" value="ECO:0007669"/>
    <property type="project" value="InterPro"/>
</dbReference>
<evidence type="ECO:0000313" key="11">
    <source>
        <dbReference type="EMBL" id="PSH60029.1"/>
    </source>
</evidence>
<dbReference type="GO" id="GO:0005524">
    <property type="term" value="F:ATP binding"/>
    <property type="evidence" value="ECO:0007669"/>
    <property type="project" value="UniProtKB-KW"/>
</dbReference>
<proteinExistence type="predicted"/>
<evidence type="ECO:0000256" key="2">
    <source>
        <dbReference type="ARBA" id="ARBA00012438"/>
    </source>
</evidence>
<dbReference type="EMBL" id="PGGN01000001">
    <property type="protein sequence ID" value="PSH60029.1"/>
    <property type="molecule type" value="Genomic_DNA"/>
</dbReference>
<evidence type="ECO:0000256" key="5">
    <source>
        <dbReference type="ARBA" id="ARBA00022741"/>
    </source>
</evidence>
<dbReference type="PRINTS" id="PR00344">
    <property type="entry name" value="BCTRLSENSOR"/>
</dbReference>
<keyword evidence="8" id="KW-0902">Two-component regulatory system</keyword>
<dbReference type="Pfam" id="PF02518">
    <property type="entry name" value="HATPase_c"/>
    <property type="match status" value="1"/>
</dbReference>
<dbReference type="AlphaFoldDB" id="A0A2P7B0N8"/>
<evidence type="ECO:0000313" key="12">
    <source>
        <dbReference type="Proteomes" id="UP000241158"/>
    </source>
</evidence>
<keyword evidence="9" id="KW-1133">Transmembrane helix</keyword>
<keyword evidence="9" id="KW-0472">Membrane</keyword>
<dbReference type="Gene3D" id="1.10.287.130">
    <property type="match status" value="1"/>
</dbReference>
<dbReference type="PANTHER" id="PTHR43065:SF10">
    <property type="entry name" value="PEROXIDE STRESS-ACTIVATED HISTIDINE KINASE MAK3"/>
    <property type="match status" value="1"/>
</dbReference>
<keyword evidence="4" id="KW-0808">Transferase</keyword>
<dbReference type="GO" id="GO:0042802">
    <property type="term" value="F:identical protein binding"/>
    <property type="evidence" value="ECO:0007669"/>
    <property type="project" value="UniProtKB-ARBA"/>
</dbReference>
<evidence type="ECO:0000256" key="7">
    <source>
        <dbReference type="ARBA" id="ARBA00022840"/>
    </source>
</evidence>
<dbReference type="InterPro" id="IPR036097">
    <property type="entry name" value="HisK_dim/P_sf"/>
</dbReference>
<feature type="transmembrane region" description="Helical" evidence="9">
    <location>
        <begin position="83"/>
        <end position="102"/>
    </location>
</feature>
<dbReference type="Proteomes" id="UP000241158">
    <property type="component" value="Unassembled WGS sequence"/>
</dbReference>
<name>A0A2P7B0N8_9HYPH</name>
<dbReference type="Gene3D" id="3.30.565.10">
    <property type="entry name" value="Histidine kinase-like ATPase, C-terminal domain"/>
    <property type="match status" value="1"/>
</dbReference>
<gene>
    <name evidence="11" type="ORF">CU100_04720</name>
</gene>
<dbReference type="InterPro" id="IPR004358">
    <property type="entry name" value="Sig_transdc_His_kin-like_C"/>
</dbReference>
<evidence type="ECO:0000256" key="4">
    <source>
        <dbReference type="ARBA" id="ARBA00022679"/>
    </source>
</evidence>
<evidence type="ECO:0000259" key="10">
    <source>
        <dbReference type="PROSITE" id="PS50109"/>
    </source>
</evidence>
<evidence type="ECO:0000256" key="6">
    <source>
        <dbReference type="ARBA" id="ARBA00022777"/>
    </source>
</evidence>
<dbReference type="InterPro" id="IPR005467">
    <property type="entry name" value="His_kinase_dom"/>
</dbReference>
<dbReference type="FunFam" id="3.30.565.10:FF:000042">
    <property type="entry name" value="Two-component sensor histidine kinase KdpD"/>
    <property type="match status" value="1"/>
</dbReference>
<reference evidence="12" key="1">
    <citation type="submission" date="2017-11" db="EMBL/GenBank/DDBJ databases">
        <authorList>
            <person name="Kuznetsova I."/>
            <person name="Sazanova A."/>
            <person name="Chirak E."/>
            <person name="Safronova V."/>
            <person name="Willems A."/>
        </authorList>
    </citation>
    <scope>NUCLEOTIDE SEQUENCE [LARGE SCALE GENOMIC DNA]</scope>
    <source>
        <strain evidence="12">PEPV15</strain>
    </source>
</reference>
<keyword evidence="3" id="KW-0597">Phosphoprotein</keyword>
<feature type="domain" description="Histidine kinase" evidence="10">
    <location>
        <begin position="322"/>
        <end position="537"/>
    </location>
</feature>